<gene>
    <name evidence="1" type="ORF">BRO54_0191</name>
</gene>
<reference evidence="1 2" key="1">
    <citation type="submission" date="2016-11" db="EMBL/GenBank/DDBJ databases">
        <authorList>
            <person name="Kadnikov V."/>
            <person name="Nazina T."/>
        </authorList>
    </citation>
    <scope>NUCLEOTIDE SEQUENCE [LARGE SCALE GENOMIC DNA]</scope>
    <source>
        <strain evidence="1 2">1017</strain>
    </source>
</reference>
<name>A0A1Q5TAH9_9BACL</name>
<sequence length="43" mass="4831">METNRALWYNKEVETYSASFFFSLGGKKCGVWHSVEEGKGGLS</sequence>
<accession>A0A1Q5TAH9</accession>
<proteinExistence type="predicted"/>
<evidence type="ECO:0000313" key="1">
    <source>
        <dbReference type="EMBL" id="OKO97178.1"/>
    </source>
</evidence>
<dbReference type="Proteomes" id="UP000186030">
    <property type="component" value="Unassembled WGS sequence"/>
</dbReference>
<comment type="caution">
    <text evidence="1">The sequence shown here is derived from an EMBL/GenBank/DDBJ whole genome shotgun (WGS) entry which is preliminary data.</text>
</comment>
<evidence type="ECO:0000313" key="2">
    <source>
        <dbReference type="Proteomes" id="UP000186030"/>
    </source>
</evidence>
<protein>
    <submittedName>
        <fullName evidence="1">Uncharacterized protein</fullName>
    </submittedName>
</protein>
<dbReference type="EMBL" id="MQMG01000001">
    <property type="protein sequence ID" value="OKO97178.1"/>
    <property type="molecule type" value="Genomic_DNA"/>
</dbReference>
<dbReference type="AlphaFoldDB" id="A0A1Q5TAH9"/>
<reference evidence="2" key="2">
    <citation type="submission" date="2017-01" db="EMBL/GenBank/DDBJ databases">
        <title>Genome sequencing and annotation of Geobacillus sp. 1017, a Hydrocarbon-Oxidizing Thermophilic Bacterium Isolated from a Heavy Oil Reservoir (China).</title>
        <authorList>
            <person name="Kadnikov V.V."/>
            <person name="Mardanov A.V."/>
            <person name="Poltaraus A.B."/>
            <person name="Sokolova D.S."/>
            <person name="Semenova E.M."/>
            <person name="Ravin N.V."/>
            <person name="Tourova T.P."/>
            <person name="Nazina T.N."/>
        </authorList>
    </citation>
    <scope>NUCLEOTIDE SEQUENCE [LARGE SCALE GENOMIC DNA]</scope>
    <source>
        <strain evidence="2">1017</strain>
    </source>
</reference>
<organism evidence="1 2">
    <name type="scientific">Geobacillus proteiniphilus</name>
    <dbReference type="NCBI Taxonomy" id="860353"/>
    <lineage>
        <taxon>Bacteria</taxon>
        <taxon>Bacillati</taxon>
        <taxon>Bacillota</taxon>
        <taxon>Bacilli</taxon>
        <taxon>Bacillales</taxon>
        <taxon>Anoxybacillaceae</taxon>
        <taxon>Geobacillus</taxon>
    </lineage>
</organism>